<keyword evidence="25" id="KW-1185">Reference proteome</keyword>
<keyword evidence="12" id="KW-0378">Hydrolase</keyword>
<comment type="similarity">
    <text evidence="4 22">Belongs to the glycosyl hydrolase 17 family.</text>
</comment>
<dbReference type="EMBL" id="NHZQ01000335">
    <property type="protein sequence ID" value="PSK42417.1"/>
    <property type="molecule type" value="Genomic_DNA"/>
</dbReference>
<dbReference type="Pfam" id="PF00332">
    <property type="entry name" value="Glyco_hydro_17"/>
    <property type="match status" value="1"/>
</dbReference>
<keyword evidence="8" id="KW-0134">Cell wall</keyword>
<keyword evidence="14" id="KW-0325">Glycoprotein</keyword>
<evidence type="ECO:0000256" key="6">
    <source>
        <dbReference type="ARBA" id="ARBA00019762"/>
    </source>
</evidence>
<dbReference type="GO" id="GO:0005886">
    <property type="term" value="C:plasma membrane"/>
    <property type="evidence" value="ECO:0007669"/>
    <property type="project" value="UniProtKB-SubCell"/>
</dbReference>
<comment type="function">
    <text evidence="19">Glucanases play a role in cell expansion during growth, in cell-cell fusion during mating, and in spore release during sporulation. This enzyme may be involved in beta-glucan degradation and also function biosynthetically as a transglycosylase.</text>
</comment>
<keyword evidence="9" id="KW-0964">Secreted</keyword>
<dbReference type="GO" id="GO:0098552">
    <property type="term" value="C:side of membrane"/>
    <property type="evidence" value="ECO:0007669"/>
    <property type="project" value="UniProtKB-KW"/>
</dbReference>
<evidence type="ECO:0000256" key="7">
    <source>
        <dbReference type="ARBA" id="ARBA00022475"/>
    </source>
</evidence>
<evidence type="ECO:0000256" key="23">
    <source>
        <dbReference type="SAM" id="SignalP"/>
    </source>
</evidence>
<proteinExistence type="inferred from homology"/>
<evidence type="ECO:0000256" key="18">
    <source>
        <dbReference type="ARBA" id="ARBA00023326"/>
    </source>
</evidence>
<name>A0A2P7Z2H9_9PEZI</name>
<dbReference type="STRING" id="40998.A0A2P7Z2H9"/>
<evidence type="ECO:0000256" key="1">
    <source>
        <dbReference type="ARBA" id="ARBA00000382"/>
    </source>
</evidence>
<dbReference type="GO" id="GO:0042973">
    <property type="term" value="F:glucan endo-1,3-beta-D-glucosidase activity"/>
    <property type="evidence" value="ECO:0007669"/>
    <property type="project" value="UniProtKB-EC"/>
</dbReference>
<dbReference type="SUPFAM" id="SSF51445">
    <property type="entry name" value="(Trans)glycosidases"/>
    <property type="match status" value="1"/>
</dbReference>
<keyword evidence="10" id="KW-0336">GPI-anchor</keyword>
<evidence type="ECO:0000256" key="14">
    <source>
        <dbReference type="ARBA" id="ARBA00023180"/>
    </source>
</evidence>
<evidence type="ECO:0000256" key="16">
    <source>
        <dbReference type="ARBA" id="ARBA00023288"/>
    </source>
</evidence>
<evidence type="ECO:0000256" key="4">
    <source>
        <dbReference type="ARBA" id="ARBA00008773"/>
    </source>
</evidence>
<reference evidence="24 25" key="1">
    <citation type="submission" date="2017-05" db="EMBL/GenBank/DDBJ databases">
        <title>Draft genome sequence of Elsinoe australis.</title>
        <authorList>
            <person name="Cheng Q."/>
        </authorList>
    </citation>
    <scope>NUCLEOTIDE SEQUENCE [LARGE SCALE GENOMIC DNA]</scope>
    <source>
        <strain evidence="24 25">NL1</strain>
    </source>
</reference>
<evidence type="ECO:0000256" key="11">
    <source>
        <dbReference type="ARBA" id="ARBA00022729"/>
    </source>
</evidence>
<dbReference type="GO" id="GO:0071555">
    <property type="term" value="P:cell wall organization"/>
    <property type="evidence" value="ECO:0007669"/>
    <property type="project" value="UniProtKB-KW"/>
</dbReference>
<keyword evidence="11 23" id="KW-0732">Signal</keyword>
<evidence type="ECO:0000256" key="19">
    <source>
        <dbReference type="ARBA" id="ARBA00025152"/>
    </source>
</evidence>
<dbReference type="GO" id="GO:0005576">
    <property type="term" value="C:extracellular region"/>
    <property type="evidence" value="ECO:0007669"/>
    <property type="project" value="TreeGrafter"/>
</dbReference>
<keyword evidence="16" id="KW-0449">Lipoprotein</keyword>
<evidence type="ECO:0000256" key="9">
    <source>
        <dbReference type="ARBA" id="ARBA00022525"/>
    </source>
</evidence>
<evidence type="ECO:0000256" key="5">
    <source>
        <dbReference type="ARBA" id="ARBA00012780"/>
    </source>
</evidence>
<dbReference type="GO" id="GO:0009277">
    <property type="term" value="C:fungal-type cell wall"/>
    <property type="evidence" value="ECO:0007669"/>
    <property type="project" value="TreeGrafter"/>
</dbReference>
<keyword evidence="7" id="KW-1003">Cell membrane</keyword>
<evidence type="ECO:0000313" key="25">
    <source>
        <dbReference type="Proteomes" id="UP000243723"/>
    </source>
</evidence>
<evidence type="ECO:0000256" key="10">
    <source>
        <dbReference type="ARBA" id="ARBA00022622"/>
    </source>
</evidence>
<dbReference type="PANTHER" id="PTHR16631:SF13">
    <property type="entry name" value="GLUCAN ENDO-1,3-BETA-GLUCOSIDASE EGLC-RELATED"/>
    <property type="match status" value="1"/>
</dbReference>
<evidence type="ECO:0000256" key="22">
    <source>
        <dbReference type="RuleBase" id="RU004335"/>
    </source>
</evidence>
<evidence type="ECO:0000256" key="12">
    <source>
        <dbReference type="ARBA" id="ARBA00022801"/>
    </source>
</evidence>
<comment type="catalytic activity">
    <reaction evidence="1">
        <text>Hydrolysis of (1-&gt;3)-beta-D-glucosidic linkages in (1-&gt;3)-beta-D-glucans.</text>
        <dbReference type="EC" id="3.2.1.39"/>
    </reaction>
</comment>
<comment type="caution">
    <text evidence="24">The sequence shown here is derived from an EMBL/GenBank/DDBJ whole genome shotgun (WGS) entry which is preliminary data.</text>
</comment>
<feature type="signal peptide" evidence="23">
    <location>
        <begin position="1"/>
        <end position="21"/>
    </location>
</feature>
<evidence type="ECO:0000256" key="2">
    <source>
        <dbReference type="ARBA" id="ARBA00004191"/>
    </source>
</evidence>
<dbReference type="Gene3D" id="3.20.20.80">
    <property type="entry name" value="Glycosidases"/>
    <property type="match status" value="1"/>
</dbReference>
<evidence type="ECO:0000256" key="20">
    <source>
        <dbReference type="ARBA" id="ARBA00032134"/>
    </source>
</evidence>
<evidence type="ECO:0000256" key="8">
    <source>
        <dbReference type="ARBA" id="ARBA00022512"/>
    </source>
</evidence>
<sequence>MKLLSTTFITLLATCLPAATAQYRGFNFAANNADGSCKSIDQWKDSFARMDRSPGAFNTARLYASSDCNTLANAVPAAISTNTKLLVGVWTQDDNHYGAEKQALLSAIQTYGSSWMLAVSVGSEDLYRKEADPNTIAQKIYDVRGMIRAQGVQVPVGHVDTWTAWVDGANDVVTQASDFVGLDSYPYFQGARIENAVKVFMRSLRRTRAHTNAVKAGIPVWITETGWPVSGETFAGKAVASKQNAQKFWRQLVCSGKLKGVNLFWYVEADYWMSPSFGMTGSDGKRTYNIKKC</sequence>
<keyword evidence="18" id="KW-0624">Polysaccharide degradation</keyword>
<dbReference type="InterPro" id="IPR017853">
    <property type="entry name" value="GH"/>
</dbReference>
<comment type="subcellular location">
    <subcellularLocation>
        <location evidence="3">Cell membrane</location>
        <topology evidence="3">Lipid-anchor</topology>
        <topology evidence="3">GPI-anchor</topology>
    </subcellularLocation>
    <subcellularLocation>
        <location evidence="2">Secreted</location>
        <location evidence="2">Cell wall</location>
    </subcellularLocation>
</comment>
<evidence type="ECO:0000313" key="24">
    <source>
        <dbReference type="EMBL" id="PSK42417.1"/>
    </source>
</evidence>
<keyword evidence="13" id="KW-0472">Membrane</keyword>
<dbReference type="InterPro" id="IPR050732">
    <property type="entry name" value="Beta-glucan_modifiers"/>
</dbReference>
<dbReference type="EC" id="3.2.1.39" evidence="5"/>
<keyword evidence="15" id="KW-0119">Carbohydrate metabolism</keyword>
<evidence type="ECO:0000256" key="15">
    <source>
        <dbReference type="ARBA" id="ARBA00023277"/>
    </source>
</evidence>
<gene>
    <name evidence="24" type="ORF">B9Z65_4331</name>
</gene>
<accession>A0A2P7Z2H9</accession>
<dbReference type="InterPro" id="IPR000490">
    <property type="entry name" value="Glyco_hydro_17"/>
</dbReference>
<dbReference type="PANTHER" id="PTHR16631">
    <property type="entry name" value="GLUCAN 1,3-BETA-GLUCOSIDASE"/>
    <property type="match status" value="1"/>
</dbReference>
<protein>
    <recommendedName>
        <fullName evidence="6">Probable glucan endo-1,3-beta-glucosidase eglC</fullName>
        <ecNumber evidence="5">3.2.1.39</ecNumber>
    </recommendedName>
    <alternativeName>
        <fullName evidence="20">Endo-1,3-beta-glucanase eglC</fullName>
    </alternativeName>
    <alternativeName>
        <fullName evidence="21">Laminarinase eglC</fullName>
    </alternativeName>
</protein>
<evidence type="ECO:0000256" key="17">
    <source>
        <dbReference type="ARBA" id="ARBA00023316"/>
    </source>
</evidence>
<dbReference type="Proteomes" id="UP000243723">
    <property type="component" value="Unassembled WGS sequence"/>
</dbReference>
<feature type="chain" id="PRO_5015191101" description="Probable glucan endo-1,3-beta-glucosidase eglC" evidence="23">
    <location>
        <begin position="22"/>
        <end position="293"/>
    </location>
</feature>
<dbReference type="OrthoDB" id="77201at2759"/>
<dbReference type="GO" id="GO:0000272">
    <property type="term" value="P:polysaccharide catabolic process"/>
    <property type="evidence" value="ECO:0007669"/>
    <property type="project" value="UniProtKB-KW"/>
</dbReference>
<evidence type="ECO:0000256" key="21">
    <source>
        <dbReference type="ARBA" id="ARBA00032906"/>
    </source>
</evidence>
<dbReference type="AlphaFoldDB" id="A0A2P7Z2H9"/>
<evidence type="ECO:0000256" key="3">
    <source>
        <dbReference type="ARBA" id="ARBA00004609"/>
    </source>
</evidence>
<dbReference type="GO" id="GO:0009986">
    <property type="term" value="C:cell surface"/>
    <property type="evidence" value="ECO:0007669"/>
    <property type="project" value="TreeGrafter"/>
</dbReference>
<organism evidence="24 25">
    <name type="scientific">Elsinoe australis</name>
    <dbReference type="NCBI Taxonomy" id="40998"/>
    <lineage>
        <taxon>Eukaryota</taxon>
        <taxon>Fungi</taxon>
        <taxon>Dikarya</taxon>
        <taxon>Ascomycota</taxon>
        <taxon>Pezizomycotina</taxon>
        <taxon>Dothideomycetes</taxon>
        <taxon>Dothideomycetidae</taxon>
        <taxon>Myriangiales</taxon>
        <taxon>Elsinoaceae</taxon>
        <taxon>Elsinoe</taxon>
    </lineage>
</organism>
<evidence type="ECO:0000256" key="13">
    <source>
        <dbReference type="ARBA" id="ARBA00023136"/>
    </source>
</evidence>
<keyword evidence="17" id="KW-0961">Cell wall biogenesis/degradation</keyword>